<organism evidence="1 2">
    <name type="scientific">Entomophthora muscae</name>
    <dbReference type="NCBI Taxonomy" id="34485"/>
    <lineage>
        <taxon>Eukaryota</taxon>
        <taxon>Fungi</taxon>
        <taxon>Fungi incertae sedis</taxon>
        <taxon>Zoopagomycota</taxon>
        <taxon>Entomophthoromycotina</taxon>
        <taxon>Entomophthoromycetes</taxon>
        <taxon>Entomophthorales</taxon>
        <taxon>Entomophthoraceae</taxon>
        <taxon>Entomophthora</taxon>
    </lineage>
</organism>
<evidence type="ECO:0000313" key="2">
    <source>
        <dbReference type="Proteomes" id="UP001165960"/>
    </source>
</evidence>
<accession>A0ACC2RNX0</accession>
<reference evidence="1" key="1">
    <citation type="submission" date="2022-04" db="EMBL/GenBank/DDBJ databases">
        <title>Genome of the entomopathogenic fungus Entomophthora muscae.</title>
        <authorList>
            <person name="Elya C."/>
            <person name="Lovett B.R."/>
            <person name="Lee E."/>
            <person name="Macias A.M."/>
            <person name="Hajek A.E."/>
            <person name="De Bivort B.L."/>
            <person name="Kasson M.T."/>
            <person name="De Fine Licht H.H."/>
            <person name="Stajich J.E."/>
        </authorList>
    </citation>
    <scope>NUCLEOTIDE SEQUENCE</scope>
    <source>
        <strain evidence="1">Berkeley</strain>
    </source>
</reference>
<evidence type="ECO:0000313" key="1">
    <source>
        <dbReference type="EMBL" id="KAJ9051670.1"/>
    </source>
</evidence>
<gene>
    <name evidence="1" type="ORF">DSO57_1002370</name>
</gene>
<keyword evidence="2" id="KW-1185">Reference proteome</keyword>
<protein>
    <submittedName>
        <fullName evidence="1">Uncharacterized protein</fullName>
    </submittedName>
</protein>
<name>A0ACC2RNX0_9FUNG</name>
<proteinExistence type="predicted"/>
<dbReference type="EMBL" id="QTSX02007105">
    <property type="protein sequence ID" value="KAJ9051670.1"/>
    <property type="molecule type" value="Genomic_DNA"/>
</dbReference>
<comment type="caution">
    <text evidence="1">The sequence shown here is derived from an EMBL/GenBank/DDBJ whole genome shotgun (WGS) entry which is preliminary data.</text>
</comment>
<dbReference type="Proteomes" id="UP001165960">
    <property type="component" value="Unassembled WGS sequence"/>
</dbReference>
<sequence>MTLCGIYLVLLNGFWARIPFLVHTPSHLGPLDVAAGFKAAEKAQMVAAPESLVKEVLSYVDYAALVYCKKITQDMVKGTQFHRRIRDLETLTTAHVFVNKKKEIIVTFRGCDSYAKFKQGHNTTKYALYNIPGPKVHANVQRFTLSIYTRLLKVISNLCMYHPRYRVVLVSHSLGGAIATLMAPYVASYLIINPRNIRIITYNQLVSATGSLPSTTTASTST</sequence>